<keyword evidence="2" id="KW-1185">Reference proteome</keyword>
<dbReference type="InterPro" id="IPR006439">
    <property type="entry name" value="HAD-SF_hydro_IA"/>
</dbReference>
<dbReference type="NCBIfam" id="TIGR01509">
    <property type="entry name" value="HAD-SF-IA-v3"/>
    <property type="match status" value="1"/>
</dbReference>
<evidence type="ECO:0000313" key="2">
    <source>
        <dbReference type="Proteomes" id="UP001237105"/>
    </source>
</evidence>
<proteinExistence type="predicted"/>
<dbReference type="SFLD" id="SFLDG01129">
    <property type="entry name" value="C1.5:_HAD__Beta-PGM__Phosphata"/>
    <property type="match status" value="1"/>
</dbReference>
<dbReference type="SFLD" id="SFLDS00003">
    <property type="entry name" value="Haloacid_Dehalogenase"/>
    <property type="match status" value="1"/>
</dbReference>
<dbReference type="SUPFAM" id="SSF56784">
    <property type="entry name" value="HAD-like"/>
    <property type="match status" value="1"/>
</dbReference>
<dbReference type="Gene3D" id="1.10.150.240">
    <property type="entry name" value="Putative phosphatase, domain 2"/>
    <property type="match status" value="1"/>
</dbReference>
<dbReference type="InterPro" id="IPR052898">
    <property type="entry name" value="ACAD10-like"/>
</dbReference>
<evidence type="ECO:0000313" key="1">
    <source>
        <dbReference type="EMBL" id="MDI3417765.1"/>
    </source>
</evidence>
<dbReference type="CDD" id="cd02603">
    <property type="entry name" value="HAD_sEH-N_like"/>
    <property type="match status" value="1"/>
</dbReference>
<organism evidence="1 2">
    <name type="scientific">Streptomyces luteolus</name>
    <dbReference type="NCBI Taxonomy" id="3043615"/>
    <lineage>
        <taxon>Bacteria</taxon>
        <taxon>Bacillati</taxon>
        <taxon>Actinomycetota</taxon>
        <taxon>Actinomycetes</taxon>
        <taxon>Kitasatosporales</taxon>
        <taxon>Streptomycetaceae</taxon>
        <taxon>Streptomyces</taxon>
    </lineage>
</organism>
<protein>
    <submittedName>
        <fullName evidence="1">HAD family phosphatase</fullName>
    </submittedName>
</protein>
<dbReference type="PRINTS" id="PR00413">
    <property type="entry name" value="HADHALOGNASE"/>
</dbReference>
<dbReference type="RefSeq" id="WP_282533680.1">
    <property type="nucleotide sequence ID" value="NZ_JASCIS010000003.1"/>
</dbReference>
<dbReference type="PANTHER" id="PTHR47829:SF1">
    <property type="entry name" value="HAD FAMILY PHOSPHATASE"/>
    <property type="match status" value="1"/>
</dbReference>
<dbReference type="InterPro" id="IPR036412">
    <property type="entry name" value="HAD-like_sf"/>
</dbReference>
<name>A0ABT6SQB4_9ACTN</name>
<gene>
    <name evidence="1" type="ORF">QIT00_04170</name>
</gene>
<dbReference type="Proteomes" id="UP001237105">
    <property type="component" value="Unassembled WGS sequence"/>
</dbReference>
<reference evidence="1 2" key="1">
    <citation type="submission" date="2023-05" db="EMBL/GenBank/DDBJ databases">
        <title>Draft genome sequence of Streptomyces sp. B-S-A12 isolated from a cave soil in Thailand.</title>
        <authorList>
            <person name="Chamroensaksri N."/>
            <person name="Muangham S."/>
        </authorList>
    </citation>
    <scope>NUCLEOTIDE SEQUENCE [LARGE SCALE GENOMIC DNA]</scope>
    <source>
        <strain evidence="1 2">B-S-A12</strain>
    </source>
</reference>
<sequence length="215" mass="23540">MTGGRRRVDAVVFDFGGVLTGPVRESIAAWLNRDGIDPASFSRTLKAWLSRDAPDGTPIHRLETGELTVAEFDALLAAELTTLDGRPVHPVGVLDRLFAEMREDEAMFGLADELRRLGLRVGLLSNSWGNIYPRERLDALFDPIVISEEVGLRKPHAEIFELTLDRLRLPAGRVVFVDDAEPNVLGARAVGMRAVLHTDPAATRAALGELVPELT</sequence>
<dbReference type="InterPro" id="IPR023214">
    <property type="entry name" value="HAD_sf"/>
</dbReference>
<dbReference type="Gene3D" id="3.40.50.1000">
    <property type="entry name" value="HAD superfamily/HAD-like"/>
    <property type="match status" value="1"/>
</dbReference>
<dbReference type="EMBL" id="JASCIS010000003">
    <property type="protein sequence ID" value="MDI3417765.1"/>
    <property type="molecule type" value="Genomic_DNA"/>
</dbReference>
<dbReference type="PANTHER" id="PTHR47829">
    <property type="entry name" value="HYDROLASE, PUTATIVE (AFU_ORTHOLOGUE AFUA_1G12880)-RELATED"/>
    <property type="match status" value="1"/>
</dbReference>
<dbReference type="Pfam" id="PF00702">
    <property type="entry name" value="Hydrolase"/>
    <property type="match status" value="1"/>
</dbReference>
<dbReference type="InterPro" id="IPR023198">
    <property type="entry name" value="PGP-like_dom2"/>
</dbReference>
<comment type="caution">
    <text evidence="1">The sequence shown here is derived from an EMBL/GenBank/DDBJ whole genome shotgun (WGS) entry which is preliminary data.</text>
</comment>
<accession>A0ABT6SQB4</accession>